<sequence>MGLSRMKKIAAAGAAAAAIGGISFGASAFASEPGAHPAAAPAAAPVHKAVHKAAPKTTHKAGPVRQLVARGRVDGQAWSVTLEFHPTLPAGYTVEPPPPGTPQKPDPTSLLCQRMVIGGVRIDHQGGPWADCQPLTGAHDPSWSGSEGLWGLHDKGTTGSRLFVGDSAPEVAYGVVRLTDGGKLTGRAATVPGTDYHAWAVAVPDGKYIASVDTYDAGHHRLTHETEWH</sequence>
<name>A0A1I1XN13_9ACTN</name>
<evidence type="ECO:0000313" key="2">
    <source>
        <dbReference type="EMBL" id="SFE08754.1"/>
    </source>
</evidence>
<evidence type="ECO:0000256" key="1">
    <source>
        <dbReference type="SAM" id="SignalP"/>
    </source>
</evidence>
<keyword evidence="3" id="KW-1185">Reference proteome</keyword>
<organism evidence="2 3">
    <name type="scientific">Actinacidiphila alni</name>
    <dbReference type="NCBI Taxonomy" id="380248"/>
    <lineage>
        <taxon>Bacteria</taxon>
        <taxon>Bacillati</taxon>
        <taxon>Actinomycetota</taxon>
        <taxon>Actinomycetes</taxon>
        <taxon>Kitasatosporales</taxon>
        <taxon>Streptomycetaceae</taxon>
        <taxon>Actinacidiphila</taxon>
    </lineage>
</organism>
<keyword evidence="1" id="KW-0732">Signal</keyword>
<feature type="signal peptide" evidence="1">
    <location>
        <begin position="1"/>
        <end position="30"/>
    </location>
</feature>
<protein>
    <submittedName>
        <fullName evidence="2">Uncharacterized protein</fullName>
    </submittedName>
</protein>
<dbReference type="Proteomes" id="UP000199323">
    <property type="component" value="Unassembled WGS sequence"/>
</dbReference>
<dbReference type="STRING" id="380248.SAMN05216251_101461"/>
<dbReference type="AlphaFoldDB" id="A0A1I1XN13"/>
<dbReference type="EMBL" id="FONG01000001">
    <property type="protein sequence ID" value="SFE08754.1"/>
    <property type="molecule type" value="Genomic_DNA"/>
</dbReference>
<dbReference type="OrthoDB" id="4107149at2"/>
<evidence type="ECO:0000313" key="3">
    <source>
        <dbReference type="Proteomes" id="UP000199323"/>
    </source>
</evidence>
<accession>A0A1I1XN13</accession>
<reference evidence="3" key="1">
    <citation type="submission" date="2016-10" db="EMBL/GenBank/DDBJ databases">
        <authorList>
            <person name="Varghese N."/>
            <person name="Submissions S."/>
        </authorList>
    </citation>
    <scope>NUCLEOTIDE SEQUENCE [LARGE SCALE GENOMIC DNA]</scope>
    <source>
        <strain evidence="3">CGMCC 4.3510</strain>
    </source>
</reference>
<dbReference type="RefSeq" id="WP_143120503.1">
    <property type="nucleotide sequence ID" value="NZ_FONG01000001.1"/>
</dbReference>
<gene>
    <name evidence="2" type="ORF">SAMN05216251_101461</name>
</gene>
<proteinExistence type="predicted"/>
<feature type="chain" id="PRO_5011710033" evidence="1">
    <location>
        <begin position="31"/>
        <end position="229"/>
    </location>
</feature>